<dbReference type="InterPro" id="IPR039104">
    <property type="entry name" value="6PGL"/>
</dbReference>
<gene>
    <name evidence="6" type="primary">NCAS0E03860</name>
    <name evidence="6" type="ordered locus">NCAS_0E03860</name>
</gene>
<protein>
    <recommendedName>
        <fullName evidence="3">6-phosphogluconolactonase</fullName>
        <ecNumber evidence="3">3.1.1.31</ecNumber>
    </recommendedName>
</protein>
<evidence type="ECO:0000313" key="7">
    <source>
        <dbReference type="Proteomes" id="UP000001640"/>
    </source>
</evidence>
<evidence type="ECO:0000256" key="2">
    <source>
        <dbReference type="ARBA" id="ARBA00004961"/>
    </source>
</evidence>
<comment type="catalytic activity">
    <reaction evidence="1">
        <text>6-phospho-D-glucono-1,5-lactone + H2O = 6-phospho-D-gluconate + H(+)</text>
        <dbReference type="Rhea" id="RHEA:12556"/>
        <dbReference type="ChEBI" id="CHEBI:15377"/>
        <dbReference type="ChEBI" id="CHEBI:15378"/>
        <dbReference type="ChEBI" id="CHEBI:57955"/>
        <dbReference type="ChEBI" id="CHEBI:58759"/>
        <dbReference type="EC" id="3.1.1.31"/>
    </reaction>
</comment>
<keyword evidence="7" id="KW-1185">Reference proteome</keyword>
<dbReference type="Proteomes" id="UP000001640">
    <property type="component" value="Chromosome 5"/>
</dbReference>
<organism evidence="6 7">
    <name type="scientific">Naumovozyma castellii</name>
    <name type="common">Yeast</name>
    <name type="synonym">Saccharomyces castellii</name>
    <dbReference type="NCBI Taxonomy" id="27288"/>
    <lineage>
        <taxon>Eukaryota</taxon>
        <taxon>Fungi</taxon>
        <taxon>Dikarya</taxon>
        <taxon>Ascomycota</taxon>
        <taxon>Saccharomycotina</taxon>
        <taxon>Saccharomycetes</taxon>
        <taxon>Saccharomycetales</taxon>
        <taxon>Saccharomycetaceae</taxon>
        <taxon>Naumovozyma</taxon>
    </lineage>
</organism>
<dbReference type="SUPFAM" id="SSF100950">
    <property type="entry name" value="NagB/RpiA/CoA transferase-like"/>
    <property type="match status" value="1"/>
</dbReference>
<name>G0VG37_NAUCA</name>
<evidence type="ECO:0000259" key="5">
    <source>
        <dbReference type="Pfam" id="PF01182"/>
    </source>
</evidence>
<evidence type="ECO:0000256" key="1">
    <source>
        <dbReference type="ARBA" id="ARBA00000832"/>
    </source>
</evidence>
<dbReference type="GO" id="GO:0017057">
    <property type="term" value="F:6-phosphogluconolactonase activity"/>
    <property type="evidence" value="ECO:0007669"/>
    <property type="project" value="UniProtKB-EC"/>
</dbReference>
<dbReference type="Gene3D" id="3.40.50.1360">
    <property type="match status" value="1"/>
</dbReference>
<dbReference type="EMBL" id="HE576756">
    <property type="protein sequence ID" value="CCC70456.1"/>
    <property type="molecule type" value="Genomic_DNA"/>
</dbReference>
<feature type="domain" description="Glucosamine/galactosamine-6-phosphate isomerase" evidence="5">
    <location>
        <begin position="8"/>
        <end position="93"/>
    </location>
</feature>
<evidence type="ECO:0000313" key="6">
    <source>
        <dbReference type="EMBL" id="CCC70456.1"/>
    </source>
</evidence>
<dbReference type="AlphaFoldDB" id="G0VG37"/>
<dbReference type="InterPro" id="IPR006148">
    <property type="entry name" value="Glc/Gal-6P_isomerase"/>
</dbReference>
<dbReference type="KEGG" id="ncs:NCAS_0E03860"/>
<dbReference type="InParanoid" id="G0VG37"/>
<dbReference type="HOGENOM" id="CLU_1267194_0_0_1"/>
<comment type="pathway">
    <text evidence="2">Carbohydrate degradation; pentose phosphate pathway; D-ribulose 5-phosphate from D-glucose 6-phosphate (oxidative stage): step 2/3.</text>
</comment>
<reference key="2">
    <citation type="submission" date="2011-08" db="EMBL/GenBank/DDBJ databases">
        <title>Genome sequence of Naumovozyma castellii.</title>
        <authorList>
            <person name="Gordon J.L."/>
            <person name="Armisen D."/>
            <person name="Proux-Wera E."/>
            <person name="OhEigeartaigh S.S."/>
            <person name="Byrne K.P."/>
            <person name="Wolfe K.H."/>
        </authorList>
    </citation>
    <scope>NUCLEOTIDE SEQUENCE</scope>
    <source>
        <strain>Type strain:CBS 4309</strain>
    </source>
</reference>
<dbReference type="RefSeq" id="XP_003676813.1">
    <property type="nucleotide sequence ID" value="XM_003676765.1"/>
</dbReference>
<dbReference type="PANTHER" id="PTHR11054">
    <property type="entry name" value="6-PHOSPHOGLUCONOLACTONASE"/>
    <property type="match status" value="1"/>
</dbReference>
<evidence type="ECO:0000256" key="3">
    <source>
        <dbReference type="ARBA" id="ARBA00013198"/>
    </source>
</evidence>
<keyword evidence="4" id="KW-0378">Hydrolase</keyword>
<dbReference type="Pfam" id="PF01182">
    <property type="entry name" value="Glucosamine_iso"/>
    <property type="match status" value="1"/>
</dbReference>
<dbReference type="PANTHER" id="PTHR11054:SF24">
    <property type="entry name" value="6-PHOSPHOGLUCONOLACTONASE 3-RELATED"/>
    <property type="match status" value="1"/>
</dbReference>
<sequence>MDTPFNISQLGEEILKLQKQILDTNDKFTVGISGSMVIDQLSQILLEPSICKQIQWSQWEIFIVQEKLVPFHDPRSQYGMFKGLILDPLVHEGNHLNLGPTVFAFNESLIGRDEGKIINELNSLLPEHLNLLIMDMDDERDSKLQEYDNHELETKLLLLKQGGTHEMLAGGLLVKNAENVFTVEMRTDGTNIQGMGGKNKWAYRQFTDKNSHFIGVSG</sequence>
<dbReference type="OrthoDB" id="432544at2759"/>
<evidence type="ECO:0000256" key="4">
    <source>
        <dbReference type="ARBA" id="ARBA00022801"/>
    </source>
</evidence>
<accession>G0VG37</accession>
<reference evidence="6 7" key="1">
    <citation type="journal article" date="2011" name="Proc. Natl. Acad. Sci. U.S.A.">
        <title>Evolutionary erosion of yeast sex chromosomes by mating-type switching accidents.</title>
        <authorList>
            <person name="Gordon J.L."/>
            <person name="Armisen D."/>
            <person name="Proux-Wera E."/>
            <person name="Oheigeartaigh S.S."/>
            <person name="Byrne K.P."/>
            <person name="Wolfe K.H."/>
        </authorList>
    </citation>
    <scope>NUCLEOTIDE SEQUENCE [LARGE SCALE GENOMIC DNA]</scope>
    <source>
        <strain evidence="7">ATCC 76901 / BCRC 22586 / CBS 4309 / NBRC 1992 / NRRL Y-12630</strain>
    </source>
</reference>
<dbReference type="GO" id="GO:0005975">
    <property type="term" value="P:carbohydrate metabolic process"/>
    <property type="evidence" value="ECO:0007669"/>
    <property type="project" value="InterPro"/>
</dbReference>
<dbReference type="InterPro" id="IPR037171">
    <property type="entry name" value="NagB/RpiA_transferase-like"/>
</dbReference>
<dbReference type="EC" id="3.1.1.31" evidence="3"/>
<proteinExistence type="predicted"/>
<dbReference type="GeneID" id="96904084"/>
<dbReference type="eggNOG" id="KOG3147">
    <property type="taxonomic scope" value="Eukaryota"/>
</dbReference>
<dbReference type="STRING" id="1064592.G0VG37"/>